<comment type="caution">
    <text evidence="5">The sequence shown here is derived from an EMBL/GenBank/DDBJ whole genome shotgun (WGS) entry which is preliminary data.</text>
</comment>
<name>A0A017THM9_9BACT</name>
<protein>
    <submittedName>
        <fullName evidence="5">23S rRNA (Guanine-N-2-)-methyltransferase rlmL</fullName>
    </submittedName>
</protein>
<dbReference type="InterPro" id="IPR054170">
    <property type="entry name" value="RlmL_1st"/>
</dbReference>
<evidence type="ECO:0000256" key="2">
    <source>
        <dbReference type="ARBA" id="ARBA00022679"/>
    </source>
</evidence>
<evidence type="ECO:0000259" key="4">
    <source>
        <dbReference type="PROSITE" id="PS51165"/>
    </source>
</evidence>
<dbReference type="Pfam" id="PF22020">
    <property type="entry name" value="RlmL_1st"/>
    <property type="match status" value="1"/>
</dbReference>
<evidence type="ECO:0000313" key="5">
    <source>
        <dbReference type="EMBL" id="EYF08759.1"/>
    </source>
</evidence>
<accession>A0A017THM9</accession>
<proteinExistence type="predicted"/>
<dbReference type="AlphaFoldDB" id="A0A017THM9"/>
<dbReference type="SMART" id="SM00981">
    <property type="entry name" value="THUMP"/>
    <property type="match status" value="1"/>
</dbReference>
<keyword evidence="6" id="KW-1185">Reference proteome</keyword>
<dbReference type="InterPro" id="IPR029063">
    <property type="entry name" value="SAM-dependent_MTases_sf"/>
</dbReference>
<gene>
    <name evidence="5" type="ORF">CAP_2620</name>
</gene>
<dbReference type="PANTHER" id="PTHR47313:SF1">
    <property type="entry name" value="RIBOSOMAL RNA LARGE SUBUNIT METHYLTRANSFERASE K_L"/>
    <property type="match status" value="1"/>
</dbReference>
<evidence type="ECO:0000313" key="6">
    <source>
        <dbReference type="Proteomes" id="UP000019678"/>
    </source>
</evidence>
<dbReference type="GO" id="GO:0003723">
    <property type="term" value="F:RNA binding"/>
    <property type="evidence" value="ECO:0007669"/>
    <property type="project" value="UniProtKB-UniRule"/>
</dbReference>
<dbReference type="PROSITE" id="PS51165">
    <property type="entry name" value="THUMP"/>
    <property type="match status" value="1"/>
</dbReference>
<keyword evidence="1 5" id="KW-0489">Methyltransferase</keyword>
<keyword evidence="2 5" id="KW-0808">Transferase</keyword>
<dbReference type="OrthoDB" id="9809404at2"/>
<dbReference type="SUPFAM" id="SSF53335">
    <property type="entry name" value="S-adenosyl-L-methionine-dependent methyltransferases"/>
    <property type="match status" value="1"/>
</dbReference>
<dbReference type="Proteomes" id="UP000019678">
    <property type="component" value="Unassembled WGS sequence"/>
</dbReference>
<dbReference type="PROSITE" id="PS01261">
    <property type="entry name" value="UPF0020"/>
    <property type="match status" value="1"/>
</dbReference>
<dbReference type="Gene3D" id="3.30.2130.30">
    <property type="match status" value="1"/>
</dbReference>
<reference evidence="5 6" key="1">
    <citation type="submission" date="2013-05" db="EMBL/GenBank/DDBJ databases">
        <title>Genome assembly of Chondromyces apiculatus DSM 436.</title>
        <authorList>
            <person name="Sharma G."/>
            <person name="Khatri I."/>
            <person name="Kaur C."/>
            <person name="Mayilraj S."/>
            <person name="Subramanian S."/>
        </authorList>
    </citation>
    <scope>NUCLEOTIDE SEQUENCE [LARGE SCALE GENOMIC DNA]</scope>
    <source>
        <strain evidence="5 6">DSM 436</strain>
    </source>
</reference>
<dbReference type="InterPro" id="IPR053943">
    <property type="entry name" value="RlmKL-like_Mtase_CS"/>
</dbReference>
<dbReference type="EMBL" id="ASRX01000002">
    <property type="protein sequence ID" value="EYF08759.1"/>
    <property type="molecule type" value="Genomic_DNA"/>
</dbReference>
<sequence length="381" mass="42211">MDFFATAAKGTEPAIRDELRELRFRGVRADRGGVHFTGALDEGFRACFELRCALRVLTELGSFDAPHEGALYEGVQGIDWTRFLDPSRTLAVRAACRSSALTHTQYIAQKTKDAVVDQLRQRHGARPSVDRDDPDVLIFVHLVRDRATVYLDLGGASLHRRGFRSMAGEAPLKETLAAALLRLSGWDRERPLVDPMCGSGTIAIEAALWARHIAPGLLATDGEERQFGFERWGCHDEAAARRMAEIREAARGRVRTSAPPILASDSDAAMVAFTRENARAAGVEVSVHKARVEDLGPTDPPGHVILNPPYNERLPGTRDLYRDMARALRRLHGHRVALLSGTPDIERAMEQRLPEPPAPRPRSLAVWNGDIECRLLTYDIP</sequence>
<feature type="domain" description="THUMP" evidence="4">
    <location>
        <begin position="42"/>
        <end position="153"/>
    </location>
</feature>
<dbReference type="PANTHER" id="PTHR47313">
    <property type="entry name" value="RIBOSOMAL RNA LARGE SUBUNIT METHYLTRANSFERASE K/L"/>
    <property type="match status" value="1"/>
</dbReference>
<dbReference type="Pfam" id="PF02926">
    <property type="entry name" value="THUMP"/>
    <property type="match status" value="1"/>
</dbReference>
<dbReference type="STRING" id="1192034.CAP_2620"/>
<keyword evidence="3" id="KW-0694">RNA-binding</keyword>
<evidence type="ECO:0000256" key="1">
    <source>
        <dbReference type="ARBA" id="ARBA00022603"/>
    </source>
</evidence>
<evidence type="ECO:0000256" key="3">
    <source>
        <dbReference type="PROSITE-ProRule" id="PRU00529"/>
    </source>
</evidence>
<dbReference type="eggNOG" id="COG0116">
    <property type="taxonomic scope" value="Bacteria"/>
</dbReference>
<dbReference type="GO" id="GO:0070043">
    <property type="term" value="F:rRNA (guanine-N7-)-methyltransferase activity"/>
    <property type="evidence" value="ECO:0007669"/>
    <property type="project" value="TreeGrafter"/>
</dbReference>
<dbReference type="Pfam" id="PF01170">
    <property type="entry name" value="UPF0020"/>
    <property type="match status" value="1"/>
</dbReference>
<dbReference type="RefSeq" id="WP_044234967.1">
    <property type="nucleotide sequence ID" value="NZ_ASRX01000002.1"/>
</dbReference>
<dbReference type="InterPro" id="IPR000241">
    <property type="entry name" value="RlmKL-like_Mtase"/>
</dbReference>
<dbReference type="GO" id="GO:0008990">
    <property type="term" value="F:rRNA (guanine-N2-)-methyltransferase activity"/>
    <property type="evidence" value="ECO:0007669"/>
    <property type="project" value="TreeGrafter"/>
</dbReference>
<dbReference type="InterPro" id="IPR004114">
    <property type="entry name" value="THUMP_dom"/>
</dbReference>
<organism evidence="5 6">
    <name type="scientific">Chondromyces apiculatus DSM 436</name>
    <dbReference type="NCBI Taxonomy" id="1192034"/>
    <lineage>
        <taxon>Bacteria</taxon>
        <taxon>Pseudomonadati</taxon>
        <taxon>Myxococcota</taxon>
        <taxon>Polyangia</taxon>
        <taxon>Polyangiales</taxon>
        <taxon>Polyangiaceae</taxon>
        <taxon>Chondromyces</taxon>
    </lineage>
</organism>
<dbReference type="Gene3D" id="3.40.50.150">
    <property type="entry name" value="Vaccinia Virus protein VP39"/>
    <property type="match status" value="1"/>
</dbReference>
<dbReference type="CDD" id="cd11715">
    <property type="entry name" value="THUMP_AdoMetMT"/>
    <property type="match status" value="1"/>
</dbReference>